<name>A0AAN6T364_9PEZI</name>
<evidence type="ECO:0000256" key="1">
    <source>
        <dbReference type="SAM" id="MobiDB-lite"/>
    </source>
</evidence>
<feature type="compositionally biased region" description="Polar residues" evidence="1">
    <location>
        <begin position="8"/>
        <end position="19"/>
    </location>
</feature>
<dbReference type="AlphaFoldDB" id="A0AAN6T364"/>
<comment type="caution">
    <text evidence="2">The sequence shown here is derived from an EMBL/GenBank/DDBJ whole genome shotgun (WGS) entry which is preliminary data.</text>
</comment>
<proteinExistence type="predicted"/>
<protein>
    <submittedName>
        <fullName evidence="2">Uncharacterized protein</fullName>
    </submittedName>
</protein>
<dbReference type="Proteomes" id="UP001305647">
    <property type="component" value="Unassembled WGS sequence"/>
</dbReference>
<gene>
    <name evidence="2" type="ORF">N658DRAFT_336351</name>
</gene>
<sequence length="210" mass="22692">MQARGSGSARSCNVGSRTKASIERRRGPTCGEAALRLHEPESRESAGSVGYQMLHRRRQRVAGGRPLRQPARGKYFELRHAGLALTQLGILLISHSTLGSGAQREEVAHPALGRGPRSTIDGTMLKISSPHENVCVNHLISTRELGLGRAKNDCSRRALGESFTNNKQTTHAAEPHLIDATKRLSPPWRKSLASAPLASSTNTKICLLAP</sequence>
<evidence type="ECO:0000313" key="2">
    <source>
        <dbReference type="EMBL" id="KAK4102389.1"/>
    </source>
</evidence>
<keyword evidence="3" id="KW-1185">Reference proteome</keyword>
<reference evidence="2" key="2">
    <citation type="submission" date="2023-05" db="EMBL/GenBank/DDBJ databases">
        <authorList>
            <consortium name="Lawrence Berkeley National Laboratory"/>
            <person name="Steindorff A."/>
            <person name="Hensen N."/>
            <person name="Bonometti L."/>
            <person name="Westerberg I."/>
            <person name="Brannstrom I.O."/>
            <person name="Guillou S."/>
            <person name="Cros-Aarteil S."/>
            <person name="Calhoun S."/>
            <person name="Haridas S."/>
            <person name="Kuo A."/>
            <person name="Mondo S."/>
            <person name="Pangilinan J."/>
            <person name="Riley R."/>
            <person name="Labutti K."/>
            <person name="Andreopoulos B."/>
            <person name="Lipzen A."/>
            <person name="Chen C."/>
            <person name="Yanf M."/>
            <person name="Daum C."/>
            <person name="Ng V."/>
            <person name="Clum A."/>
            <person name="Ohm R."/>
            <person name="Martin F."/>
            <person name="Silar P."/>
            <person name="Natvig D."/>
            <person name="Lalanne C."/>
            <person name="Gautier V."/>
            <person name="Ament-Velasquez S.L."/>
            <person name="Kruys A."/>
            <person name="Hutchinson M.I."/>
            <person name="Powell A.J."/>
            <person name="Barry K."/>
            <person name="Miller A.N."/>
            <person name="Grigoriev I.V."/>
            <person name="Debuchy R."/>
            <person name="Gladieux P."/>
            <person name="Thoren M.H."/>
            <person name="Johannesson H."/>
        </authorList>
    </citation>
    <scope>NUCLEOTIDE SEQUENCE</scope>
    <source>
        <strain evidence="2">CBS 757.83</strain>
    </source>
</reference>
<accession>A0AAN6T364</accession>
<feature type="region of interest" description="Disordered" evidence="1">
    <location>
        <begin position="1"/>
        <end position="29"/>
    </location>
</feature>
<reference evidence="2" key="1">
    <citation type="journal article" date="2023" name="Mol. Phylogenet. Evol.">
        <title>Genome-scale phylogeny and comparative genomics of the fungal order Sordariales.</title>
        <authorList>
            <person name="Hensen N."/>
            <person name="Bonometti L."/>
            <person name="Westerberg I."/>
            <person name="Brannstrom I.O."/>
            <person name="Guillou S."/>
            <person name="Cros-Aarteil S."/>
            <person name="Calhoun S."/>
            <person name="Haridas S."/>
            <person name="Kuo A."/>
            <person name="Mondo S."/>
            <person name="Pangilinan J."/>
            <person name="Riley R."/>
            <person name="LaButti K."/>
            <person name="Andreopoulos B."/>
            <person name="Lipzen A."/>
            <person name="Chen C."/>
            <person name="Yan M."/>
            <person name="Daum C."/>
            <person name="Ng V."/>
            <person name="Clum A."/>
            <person name="Steindorff A."/>
            <person name="Ohm R.A."/>
            <person name="Martin F."/>
            <person name="Silar P."/>
            <person name="Natvig D.O."/>
            <person name="Lalanne C."/>
            <person name="Gautier V."/>
            <person name="Ament-Velasquez S.L."/>
            <person name="Kruys A."/>
            <person name="Hutchinson M.I."/>
            <person name="Powell A.J."/>
            <person name="Barry K."/>
            <person name="Miller A.N."/>
            <person name="Grigoriev I.V."/>
            <person name="Debuchy R."/>
            <person name="Gladieux P."/>
            <person name="Hiltunen Thoren M."/>
            <person name="Johannesson H."/>
        </authorList>
    </citation>
    <scope>NUCLEOTIDE SEQUENCE</scope>
    <source>
        <strain evidence="2">CBS 757.83</strain>
    </source>
</reference>
<organism evidence="2 3">
    <name type="scientific">Parathielavia hyrcaniae</name>
    <dbReference type="NCBI Taxonomy" id="113614"/>
    <lineage>
        <taxon>Eukaryota</taxon>
        <taxon>Fungi</taxon>
        <taxon>Dikarya</taxon>
        <taxon>Ascomycota</taxon>
        <taxon>Pezizomycotina</taxon>
        <taxon>Sordariomycetes</taxon>
        <taxon>Sordariomycetidae</taxon>
        <taxon>Sordariales</taxon>
        <taxon>Chaetomiaceae</taxon>
        <taxon>Parathielavia</taxon>
    </lineage>
</organism>
<dbReference type="EMBL" id="MU863631">
    <property type="protein sequence ID" value="KAK4102389.1"/>
    <property type="molecule type" value="Genomic_DNA"/>
</dbReference>
<evidence type="ECO:0000313" key="3">
    <source>
        <dbReference type="Proteomes" id="UP001305647"/>
    </source>
</evidence>